<dbReference type="GO" id="GO:0009556">
    <property type="term" value="P:microsporogenesis"/>
    <property type="evidence" value="ECO:0007669"/>
    <property type="project" value="TreeGrafter"/>
</dbReference>
<feature type="region of interest" description="Disordered" evidence="1">
    <location>
        <begin position="1"/>
        <end position="52"/>
    </location>
</feature>
<proteinExistence type="predicted"/>
<feature type="compositionally biased region" description="Low complexity" evidence="1">
    <location>
        <begin position="27"/>
        <end position="50"/>
    </location>
</feature>
<organism evidence="2 3">
    <name type="scientific">Citrus x changshan-huyou</name>
    <dbReference type="NCBI Taxonomy" id="2935761"/>
    <lineage>
        <taxon>Eukaryota</taxon>
        <taxon>Viridiplantae</taxon>
        <taxon>Streptophyta</taxon>
        <taxon>Embryophyta</taxon>
        <taxon>Tracheophyta</taxon>
        <taxon>Spermatophyta</taxon>
        <taxon>Magnoliopsida</taxon>
        <taxon>eudicotyledons</taxon>
        <taxon>Gunneridae</taxon>
        <taxon>Pentapetalae</taxon>
        <taxon>rosids</taxon>
        <taxon>malvids</taxon>
        <taxon>Sapindales</taxon>
        <taxon>Rutaceae</taxon>
        <taxon>Aurantioideae</taxon>
        <taxon>Citrus</taxon>
    </lineage>
</organism>
<keyword evidence="3" id="KW-1185">Reference proteome</keyword>
<evidence type="ECO:0000256" key="1">
    <source>
        <dbReference type="SAM" id="MobiDB-lite"/>
    </source>
</evidence>
<dbReference type="Proteomes" id="UP001428341">
    <property type="component" value="Unassembled WGS sequence"/>
</dbReference>
<dbReference type="AlphaFoldDB" id="A0AAP0QNX7"/>
<gene>
    <name evidence="2" type="ORF">WN944_017536</name>
</gene>
<evidence type="ECO:0008006" key="4">
    <source>
        <dbReference type="Google" id="ProtNLM"/>
    </source>
</evidence>
<dbReference type="GO" id="GO:0042138">
    <property type="term" value="P:meiotic DNA double-strand break formation"/>
    <property type="evidence" value="ECO:0007669"/>
    <property type="project" value="TreeGrafter"/>
</dbReference>
<evidence type="ECO:0000313" key="3">
    <source>
        <dbReference type="Proteomes" id="UP001428341"/>
    </source>
</evidence>
<comment type="caution">
    <text evidence="2">The sequence shown here is derived from an EMBL/GenBank/DDBJ whole genome shotgun (WGS) entry which is preliminary data.</text>
</comment>
<name>A0AAP0QNX7_9ROSI</name>
<accession>A0AAP0QNX7</accession>
<feature type="region of interest" description="Disordered" evidence="1">
    <location>
        <begin position="268"/>
        <end position="323"/>
    </location>
</feature>
<reference evidence="2 3" key="1">
    <citation type="submission" date="2024-05" db="EMBL/GenBank/DDBJ databases">
        <title>Haplotype-resolved chromosome-level genome assembly of Huyou (Citrus changshanensis).</title>
        <authorList>
            <person name="Miao C."/>
            <person name="Chen W."/>
            <person name="Wu Y."/>
            <person name="Wang L."/>
            <person name="Zhao S."/>
            <person name="Grierson D."/>
            <person name="Xu C."/>
            <person name="Chen K."/>
        </authorList>
    </citation>
    <scope>NUCLEOTIDE SEQUENCE [LARGE SCALE GENOMIC DNA]</scope>
    <source>
        <strain evidence="2">01-14</strain>
        <tissue evidence="2">Leaf</tissue>
    </source>
</reference>
<evidence type="ECO:0000313" key="2">
    <source>
        <dbReference type="EMBL" id="KAK9202326.1"/>
    </source>
</evidence>
<dbReference type="GO" id="GO:0005634">
    <property type="term" value="C:nucleus"/>
    <property type="evidence" value="ECO:0007669"/>
    <property type="project" value="TreeGrafter"/>
</dbReference>
<dbReference type="EMBL" id="JBCGBO010000005">
    <property type="protein sequence ID" value="KAK9202326.1"/>
    <property type="molecule type" value="Genomic_DNA"/>
</dbReference>
<protein>
    <recommendedName>
        <fullName evidence="4">Protein PAIR1</fullName>
    </recommendedName>
</protein>
<feature type="region of interest" description="Disordered" evidence="1">
    <location>
        <begin position="65"/>
        <end position="113"/>
    </location>
</feature>
<dbReference type="InterPro" id="IPR034546">
    <property type="entry name" value="PAIR1"/>
</dbReference>
<dbReference type="GO" id="GO:0009553">
    <property type="term" value="P:embryo sac development"/>
    <property type="evidence" value="ECO:0007669"/>
    <property type="project" value="TreeGrafter"/>
</dbReference>
<dbReference type="PANTHER" id="PTHR37695">
    <property type="entry name" value="RECOMBINATION INITIATION DEFECTS 3-RELATED"/>
    <property type="match status" value="1"/>
</dbReference>
<dbReference type="PANTHER" id="PTHR37695:SF1">
    <property type="entry name" value="RECOMBINATION INITIATION DEFECTS 3-RELATED"/>
    <property type="match status" value="1"/>
</dbReference>
<feature type="compositionally biased region" description="Polar residues" evidence="1">
    <location>
        <begin position="268"/>
        <end position="282"/>
    </location>
</feature>
<sequence>MKLKINKATDLSSISVLPPHARRSFGPQPSQLRSQPSQSQQSFSQGPSSQLGMFSQLSQSSLDEVLTNEQRVSSQERENTVKKFSCLPPGSYTREDSQTPIRSSTNVVRKWNPASAPDQRCQVSEELERRIGLMETSLNRIGINLDSVQSDIMQVNRGSKEILLEVEGISQKLIVQDTSLQLMNKGQEDIKTGLDGGLKSLSDQLGKDIYEDKFKEIFLELSSLPKKIEASLLKLQNELFSFPTEQMKAMACDLKSPTQKVERATAIASSMKSPIQESNLATFPSKKRRGHPATFVPSKKPRGRPVSSQKKLRPPKNPAVPPEANVPAIQVANVDMGGWTSVKKELATLKKGMASEKRKQKGVSCVGQELHCLIFLSALDSESLSLTVSGHLFFMAHLRCNSVLQAKECIITIDSDEDINGGFSCLINEKETGNKNKLIHDAKEATERILRKARRRKRKDDQIIKKPFAGERFEAKAGFDTLPSNESLLSFRFTLRGDWKFEYYLIVNIYLQLLLQFFLTIPSNLSLNENSLVNMHPVTSWELM</sequence>
<feature type="compositionally biased region" description="Polar residues" evidence="1">
    <location>
        <begin position="98"/>
        <end position="107"/>
    </location>
</feature>
<dbReference type="GO" id="GO:0070192">
    <property type="term" value="P:chromosome organization involved in meiotic cell cycle"/>
    <property type="evidence" value="ECO:0007669"/>
    <property type="project" value="InterPro"/>
</dbReference>